<keyword evidence="3" id="KW-1185">Reference proteome</keyword>
<keyword evidence="1" id="KW-0472">Membrane</keyword>
<dbReference type="AlphaFoldDB" id="A0AAV6JQ63"/>
<evidence type="ECO:0000313" key="2">
    <source>
        <dbReference type="EMBL" id="KAG5543391.1"/>
    </source>
</evidence>
<accession>A0AAV6JQ63</accession>
<keyword evidence="1" id="KW-0812">Transmembrane</keyword>
<feature type="transmembrane region" description="Helical" evidence="1">
    <location>
        <begin position="39"/>
        <end position="62"/>
    </location>
</feature>
<evidence type="ECO:0000313" key="3">
    <source>
        <dbReference type="Proteomes" id="UP000823749"/>
    </source>
</evidence>
<name>A0AAV6JQ63_9ERIC</name>
<evidence type="ECO:0000256" key="1">
    <source>
        <dbReference type="SAM" id="Phobius"/>
    </source>
</evidence>
<comment type="caution">
    <text evidence="2">The sequence shown here is derived from an EMBL/GenBank/DDBJ whole genome shotgun (WGS) entry which is preliminary data.</text>
</comment>
<sequence length="68" mass="7483">MGGGKSVEFGGGVVVVGQKRGRSCGDGLKPWKWKKKRGFFWFFLNLKLTWGPCHVSFVGWSMGSFPGS</sequence>
<keyword evidence="1" id="KW-1133">Transmembrane helix</keyword>
<organism evidence="2 3">
    <name type="scientific">Rhododendron griersonianum</name>
    <dbReference type="NCBI Taxonomy" id="479676"/>
    <lineage>
        <taxon>Eukaryota</taxon>
        <taxon>Viridiplantae</taxon>
        <taxon>Streptophyta</taxon>
        <taxon>Embryophyta</taxon>
        <taxon>Tracheophyta</taxon>
        <taxon>Spermatophyta</taxon>
        <taxon>Magnoliopsida</taxon>
        <taxon>eudicotyledons</taxon>
        <taxon>Gunneridae</taxon>
        <taxon>Pentapetalae</taxon>
        <taxon>asterids</taxon>
        <taxon>Ericales</taxon>
        <taxon>Ericaceae</taxon>
        <taxon>Ericoideae</taxon>
        <taxon>Rhodoreae</taxon>
        <taxon>Rhododendron</taxon>
    </lineage>
</organism>
<gene>
    <name evidence="2" type="ORF">RHGRI_016206</name>
</gene>
<reference evidence="2 3" key="1">
    <citation type="submission" date="2020-08" db="EMBL/GenBank/DDBJ databases">
        <title>Plant Genome Project.</title>
        <authorList>
            <person name="Zhang R.-G."/>
        </authorList>
    </citation>
    <scope>NUCLEOTIDE SEQUENCE [LARGE SCALE GENOMIC DNA]</scope>
    <source>
        <strain evidence="2">WSP0</strain>
        <tissue evidence="2">Leaf</tissue>
    </source>
</reference>
<dbReference type="Proteomes" id="UP000823749">
    <property type="component" value="Chromosome 6"/>
</dbReference>
<protein>
    <submittedName>
        <fullName evidence="2">Uncharacterized protein</fullName>
    </submittedName>
</protein>
<proteinExistence type="predicted"/>
<dbReference type="EMBL" id="JACTNZ010000006">
    <property type="protein sequence ID" value="KAG5543391.1"/>
    <property type="molecule type" value="Genomic_DNA"/>
</dbReference>